<proteinExistence type="predicted"/>
<evidence type="ECO:0000313" key="2">
    <source>
        <dbReference type="EMBL" id="CAI5454790.1"/>
    </source>
</evidence>
<evidence type="ECO:0000313" key="3">
    <source>
        <dbReference type="Proteomes" id="UP001152747"/>
    </source>
</evidence>
<gene>
    <name evidence="2" type="ORF">CAMP_LOCUS17427</name>
</gene>
<evidence type="ECO:0008006" key="4">
    <source>
        <dbReference type="Google" id="ProtNLM"/>
    </source>
</evidence>
<comment type="caution">
    <text evidence="2">The sequence shown here is derived from an EMBL/GenBank/DDBJ whole genome shotgun (WGS) entry which is preliminary data.</text>
</comment>
<protein>
    <recommendedName>
        <fullName evidence="4">SXP/RAL-2 family protein Ani s 5-like cation-binding domain-containing protein</fullName>
    </recommendedName>
</protein>
<accession>A0A9P1J177</accession>
<organism evidence="2 3">
    <name type="scientific">Caenorhabditis angaria</name>
    <dbReference type="NCBI Taxonomy" id="860376"/>
    <lineage>
        <taxon>Eukaryota</taxon>
        <taxon>Metazoa</taxon>
        <taxon>Ecdysozoa</taxon>
        <taxon>Nematoda</taxon>
        <taxon>Chromadorea</taxon>
        <taxon>Rhabditida</taxon>
        <taxon>Rhabditina</taxon>
        <taxon>Rhabditomorpha</taxon>
        <taxon>Rhabditoidea</taxon>
        <taxon>Rhabditidae</taxon>
        <taxon>Peloderinae</taxon>
        <taxon>Caenorhabditis</taxon>
    </lineage>
</organism>
<keyword evidence="3" id="KW-1185">Reference proteome</keyword>
<reference evidence="2" key="1">
    <citation type="submission" date="2022-11" db="EMBL/GenBank/DDBJ databases">
        <authorList>
            <person name="Kikuchi T."/>
        </authorList>
    </citation>
    <scope>NUCLEOTIDE SEQUENCE</scope>
    <source>
        <strain evidence="2">PS1010</strain>
    </source>
</reference>
<dbReference type="Proteomes" id="UP001152747">
    <property type="component" value="Unassembled WGS sequence"/>
</dbReference>
<evidence type="ECO:0000256" key="1">
    <source>
        <dbReference type="SAM" id="SignalP"/>
    </source>
</evidence>
<keyword evidence="1" id="KW-0732">Signal</keyword>
<feature type="chain" id="PRO_5040388082" description="SXP/RAL-2 family protein Ani s 5-like cation-binding domain-containing protein" evidence="1">
    <location>
        <begin position="23"/>
        <end position="124"/>
    </location>
</feature>
<dbReference type="AlphaFoldDB" id="A0A9P1J177"/>
<sequence>MNRLYLFFVILFVTLEAGVVERKNDDEEMSEYDLPEKPFPGSVVHVMQIVQRDTKGQTQKDKHINEIIRALPTDDHLGKFLNNSFDKAVRDVETGNDALHSKLTNYSSIAFSIFPLFLAFMFLC</sequence>
<dbReference type="EMBL" id="CANHGI010000006">
    <property type="protein sequence ID" value="CAI5454790.1"/>
    <property type="molecule type" value="Genomic_DNA"/>
</dbReference>
<feature type="signal peptide" evidence="1">
    <location>
        <begin position="1"/>
        <end position="22"/>
    </location>
</feature>
<name>A0A9P1J177_9PELO</name>